<evidence type="ECO:0000256" key="4">
    <source>
        <dbReference type="ARBA" id="ARBA00022801"/>
    </source>
</evidence>
<keyword evidence="11" id="KW-1185">Reference proteome</keyword>
<reference evidence="11" key="1">
    <citation type="journal article" date="2014" name="Science">
        <title>Ancient hybridizations among the ancestral genomes of bread wheat.</title>
        <authorList>
            <consortium name="International Wheat Genome Sequencing Consortium,"/>
            <person name="Marcussen T."/>
            <person name="Sandve S.R."/>
            <person name="Heier L."/>
            <person name="Spannagl M."/>
            <person name="Pfeifer M."/>
            <person name="Jakobsen K.S."/>
            <person name="Wulff B.B."/>
            <person name="Steuernagel B."/>
            <person name="Mayer K.F."/>
            <person name="Olsen O.A."/>
        </authorList>
    </citation>
    <scope>NUCLEOTIDE SEQUENCE [LARGE SCALE GENOMIC DNA]</scope>
    <source>
        <strain evidence="11">cv. AL8/78</strain>
    </source>
</reference>
<feature type="domain" description="Glycoside hydrolase family 9" evidence="9">
    <location>
        <begin position="1"/>
        <end position="87"/>
    </location>
</feature>
<reference evidence="10" key="5">
    <citation type="journal article" date="2021" name="G3 (Bethesda)">
        <title>Aegilops tauschii genome assembly Aet v5.0 features greater sequence contiguity and improved annotation.</title>
        <authorList>
            <person name="Wang L."/>
            <person name="Zhu T."/>
            <person name="Rodriguez J.C."/>
            <person name="Deal K.R."/>
            <person name="Dubcovsky J."/>
            <person name="McGuire P.E."/>
            <person name="Lux T."/>
            <person name="Spannagl M."/>
            <person name="Mayer K.F.X."/>
            <person name="Baldrich P."/>
            <person name="Meyers B.C."/>
            <person name="Huo N."/>
            <person name="Gu Y.Q."/>
            <person name="Zhou H."/>
            <person name="Devos K.M."/>
            <person name="Bennetzen J.L."/>
            <person name="Unver T."/>
            <person name="Budak H."/>
            <person name="Gulick P.J."/>
            <person name="Galiba G."/>
            <person name="Kalapos B."/>
            <person name="Nelson D.R."/>
            <person name="Li P."/>
            <person name="You F.M."/>
            <person name="Luo M.C."/>
            <person name="Dvorak J."/>
        </authorList>
    </citation>
    <scope>NUCLEOTIDE SEQUENCE [LARGE SCALE GENOMIC DNA]</scope>
    <source>
        <strain evidence="10">cv. AL8/78</strain>
    </source>
</reference>
<comment type="similarity">
    <text evidence="2">Belongs to the glycosyl hydrolase 9 (cellulase E) family.</text>
</comment>
<keyword evidence="4" id="KW-0378">Hydrolase</keyword>
<dbReference type="EnsemblPlants" id="AET6Gv20739200.6">
    <property type="protein sequence ID" value="AET6Gv20739200.6"/>
    <property type="gene ID" value="AET6Gv20739200"/>
</dbReference>
<evidence type="ECO:0000256" key="8">
    <source>
        <dbReference type="ARBA" id="ARBA00023326"/>
    </source>
</evidence>
<dbReference type="PANTHER" id="PTHR22298">
    <property type="entry name" value="ENDO-1,4-BETA-GLUCANASE"/>
    <property type="match status" value="1"/>
</dbReference>
<dbReference type="EC" id="3.2.1.4" evidence="3"/>
<organism evidence="10 11">
    <name type="scientific">Aegilops tauschii subsp. strangulata</name>
    <name type="common">Goatgrass</name>
    <dbReference type="NCBI Taxonomy" id="200361"/>
    <lineage>
        <taxon>Eukaryota</taxon>
        <taxon>Viridiplantae</taxon>
        <taxon>Streptophyta</taxon>
        <taxon>Embryophyta</taxon>
        <taxon>Tracheophyta</taxon>
        <taxon>Spermatophyta</taxon>
        <taxon>Magnoliopsida</taxon>
        <taxon>Liliopsida</taxon>
        <taxon>Poales</taxon>
        <taxon>Poaceae</taxon>
        <taxon>BOP clade</taxon>
        <taxon>Pooideae</taxon>
        <taxon>Triticodae</taxon>
        <taxon>Triticeae</taxon>
        <taxon>Triticinae</taxon>
        <taxon>Aegilops</taxon>
    </lineage>
</organism>
<dbReference type="InterPro" id="IPR001701">
    <property type="entry name" value="Glyco_hydro_9"/>
</dbReference>
<evidence type="ECO:0000313" key="10">
    <source>
        <dbReference type="EnsemblPlants" id="AET6Gv20739200.6"/>
    </source>
</evidence>
<dbReference type="InterPro" id="IPR008928">
    <property type="entry name" value="6-hairpin_glycosidase_sf"/>
</dbReference>
<evidence type="ECO:0000256" key="1">
    <source>
        <dbReference type="ARBA" id="ARBA00000966"/>
    </source>
</evidence>
<reference evidence="11" key="2">
    <citation type="journal article" date="2017" name="Nat. Plants">
        <title>The Aegilops tauschii genome reveals multiple impacts of transposons.</title>
        <authorList>
            <person name="Zhao G."/>
            <person name="Zou C."/>
            <person name="Li K."/>
            <person name="Wang K."/>
            <person name="Li T."/>
            <person name="Gao L."/>
            <person name="Zhang X."/>
            <person name="Wang H."/>
            <person name="Yang Z."/>
            <person name="Liu X."/>
            <person name="Jiang W."/>
            <person name="Mao L."/>
            <person name="Kong X."/>
            <person name="Jiao Y."/>
            <person name="Jia J."/>
        </authorList>
    </citation>
    <scope>NUCLEOTIDE SEQUENCE [LARGE SCALE GENOMIC DNA]</scope>
    <source>
        <strain evidence="11">cv. AL8/78</strain>
    </source>
</reference>
<dbReference type="GO" id="GO:0030245">
    <property type="term" value="P:cellulose catabolic process"/>
    <property type="evidence" value="ECO:0007669"/>
    <property type="project" value="UniProtKB-KW"/>
</dbReference>
<evidence type="ECO:0000259" key="9">
    <source>
        <dbReference type="Pfam" id="PF00759"/>
    </source>
</evidence>
<keyword evidence="7" id="KW-0326">Glycosidase</keyword>
<protein>
    <recommendedName>
        <fullName evidence="3">cellulase</fullName>
        <ecNumber evidence="3">3.2.1.4</ecNumber>
    </recommendedName>
</protein>
<dbReference type="Gene3D" id="1.50.10.10">
    <property type="match status" value="1"/>
</dbReference>
<evidence type="ECO:0000256" key="5">
    <source>
        <dbReference type="ARBA" id="ARBA00023001"/>
    </source>
</evidence>
<evidence type="ECO:0000256" key="2">
    <source>
        <dbReference type="ARBA" id="ARBA00007072"/>
    </source>
</evidence>
<evidence type="ECO:0000256" key="6">
    <source>
        <dbReference type="ARBA" id="ARBA00023277"/>
    </source>
</evidence>
<dbReference type="InterPro" id="IPR012341">
    <property type="entry name" value="6hp_glycosidase-like_sf"/>
</dbReference>
<keyword evidence="8" id="KW-0624">Polysaccharide degradation</keyword>
<dbReference type="SUPFAM" id="SSF48208">
    <property type="entry name" value="Six-hairpin glycosidases"/>
    <property type="match status" value="1"/>
</dbReference>
<dbReference type="GO" id="GO:0008810">
    <property type="term" value="F:cellulase activity"/>
    <property type="evidence" value="ECO:0007669"/>
    <property type="project" value="UniProtKB-EC"/>
</dbReference>
<dbReference type="Gramene" id="AET6Gv20739200.6">
    <property type="protein sequence ID" value="AET6Gv20739200.6"/>
    <property type="gene ID" value="AET6Gv20739200"/>
</dbReference>
<evidence type="ECO:0000256" key="3">
    <source>
        <dbReference type="ARBA" id="ARBA00012601"/>
    </source>
</evidence>
<name>A0A453PI98_AEGTS</name>
<comment type="catalytic activity">
    <reaction evidence="1">
        <text>Endohydrolysis of (1-&gt;4)-beta-D-glucosidic linkages in cellulose, lichenin and cereal beta-D-glucans.</text>
        <dbReference type="EC" id="3.2.1.4"/>
    </reaction>
</comment>
<dbReference type="AlphaFoldDB" id="A0A453PI98"/>
<dbReference type="Pfam" id="PF00759">
    <property type="entry name" value="Glyco_hydro_9"/>
    <property type="match status" value="1"/>
</dbReference>
<evidence type="ECO:0000256" key="7">
    <source>
        <dbReference type="ARBA" id="ARBA00023295"/>
    </source>
</evidence>
<keyword evidence="6" id="KW-0119">Carbohydrate metabolism</keyword>
<reference evidence="10" key="3">
    <citation type="journal article" date="2017" name="Nature">
        <title>Genome sequence of the progenitor of the wheat D genome Aegilops tauschii.</title>
        <authorList>
            <person name="Luo M.C."/>
            <person name="Gu Y.Q."/>
            <person name="Puiu D."/>
            <person name="Wang H."/>
            <person name="Twardziok S.O."/>
            <person name="Deal K.R."/>
            <person name="Huo N."/>
            <person name="Zhu T."/>
            <person name="Wang L."/>
            <person name="Wang Y."/>
            <person name="McGuire P.E."/>
            <person name="Liu S."/>
            <person name="Long H."/>
            <person name="Ramasamy R.K."/>
            <person name="Rodriguez J.C."/>
            <person name="Van S.L."/>
            <person name="Yuan L."/>
            <person name="Wang Z."/>
            <person name="Xia Z."/>
            <person name="Xiao L."/>
            <person name="Anderson O.D."/>
            <person name="Ouyang S."/>
            <person name="Liang Y."/>
            <person name="Zimin A.V."/>
            <person name="Pertea G."/>
            <person name="Qi P."/>
            <person name="Bennetzen J.L."/>
            <person name="Dai X."/>
            <person name="Dawson M.W."/>
            <person name="Muller H.G."/>
            <person name="Kugler K."/>
            <person name="Rivarola-Duarte L."/>
            <person name="Spannagl M."/>
            <person name="Mayer K.F.X."/>
            <person name="Lu F.H."/>
            <person name="Bevan M.W."/>
            <person name="Leroy P."/>
            <person name="Li P."/>
            <person name="You F.M."/>
            <person name="Sun Q."/>
            <person name="Liu Z."/>
            <person name="Lyons E."/>
            <person name="Wicker T."/>
            <person name="Salzberg S.L."/>
            <person name="Devos K.M."/>
            <person name="Dvorak J."/>
        </authorList>
    </citation>
    <scope>NUCLEOTIDE SEQUENCE [LARGE SCALE GENOMIC DNA]</scope>
    <source>
        <strain evidence="10">cv. AL8/78</strain>
    </source>
</reference>
<dbReference type="Proteomes" id="UP000015105">
    <property type="component" value="Chromosome 6D"/>
</dbReference>
<accession>A0A453PI98</accession>
<proteinExistence type="inferred from homology"/>
<reference evidence="10" key="4">
    <citation type="submission" date="2019-03" db="UniProtKB">
        <authorList>
            <consortium name="EnsemblPlants"/>
        </authorList>
    </citation>
    <scope>IDENTIFICATION</scope>
</reference>
<keyword evidence="5" id="KW-0136">Cellulose degradation</keyword>
<evidence type="ECO:0000313" key="11">
    <source>
        <dbReference type="Proteomes" id="UP000015105"/>
    </source>
</evidence>
<sequence length="154" mass="17534">FKFADRYRGAYSSSLHAAVCPCYCDFDGYQDELLWAAAWLHKASRRREYRQYIKRNEVVLGASDSINEFGWDNKHAGINVLISKVSYCITTPLSPLHATQHFLRIRSIGTLAVSTMDLWFPRSASYAIFLPNATLAFVCSTATYDNDKRVLHIS</sequence>